<dbReference type="Gene3D" id="3.30.70.330">
    <property type="match status" value="2"/>
</dbReference>
<feature type="domain" description="RRM" evidence="3">
    <location>
        <begin position="65"/>
        <end position="143"/>
    </location>
</feature>
<dbReference type="GO" id="GO:0005737">
    <property type="term" value="C:cytoplasm"/>
    <property type="evidence" value="ECO:0000318"/>
    <property type="project" value="GO_Central"/>
</dbReference>
<sequence>MASVLQRKKKEVASEMWNEQLNLDNKAALLAWVKDTGVRLVQINGQRKYGGPPPGWFGRPTPSGTEVFIGKIPQDIYEDKLIPLFQSVGELYEFRLMMTFSGLNRGFAYAMYIDRDGAQKAIRLLNKYEIQKGHQILVSRSTNKCELCIDGLAPSVKEDQLLPMLQELTTGVISITIHPSPFKKQRQLAVVKYISHQAAAIAKKALVEGTLCLCGDQIEVDWLTPNIKNELQVSSGQAIPQIMPTRYTCRDVLIQDPPEPVNCHELPTLGSMLDYLNSLCEKKQLGYPEFFTKCVQKNPEGWLQVWYHVAIPRCTFPFNGFVWIKPDDSGLENDEKVKNVVALQILSALGKCLIHTFILEGGNVLYYIKPSI</sequence>
<accession>A0A803TUW2</accession>
<reference evidence="4" key="2">
    <citation type="submission" date="2025-08" db="UniProtKB">
        <authorList>
            <consortium name="Ensembl"/>
        </authorList>
    </citation>
    <scope>IDENTIFICATION</scope>
</reference>
<proteinExistence type="predicted"/>
<reference evidence="4" key="3">
    <citation type="submission" date="2025-09" db="UniProtKB">
        <authorList>
            <consortium name="Ensembl"/>
        </authorList>
    </citation>
    <scope>IDENTIFICATION</scope>
</reference>
<dbReference type="InterPro" id="IPR035979">
    <property type="entry name" value="RBD_domain_sf"/>
</dbReference>
<dbReference type="SUPFAM" id="SSF54928">
    <property type="entry name" value="RNA-binding domain, RBD"/>
    <property type="match status" value="1"/>
</dbReference>
<name>A0A803TUW2_ANOCA</name>
<dbReference type="GeneTree" id="ENSGT00940000159225"/>
<gene>
    <name evidence="4" type="primary">dnd1</name>
</gene>
<dbReference type="InParanoid" id="A0A803TUW2"/>
<dbReference type="InterPro" id="IPR000504">
    <property type="entry name" value="RRM_dom"/>
</dbReference>
<dbReference type="AlphaFoldDB" id="A0A803TUW2"/>
<dbReference type="PANTHER" id="PTHR21245">
    <property type="entry name" value="HETEROGENEOUS NUCLEAR RIBONUCLEOPROTEIN"/>
    <property type="match status" value="1"/>
</dbReference>
<dbReference type="SMART" id="SM00360">
    <property type="entry name" value="RRM"/>
    <property type="match status" value="2"/>
</dbReference>
<reference evidence="4 5" key="1">
    <citation type="submission" date="2009-12" db="EMBL/GenBank/DDBJ databases">
        <title>The Genome Sequence of Anolis carolinensis (Green Anole Lizard).</title>
        <authorList>
            <consortium name="The Genome Sequencing Platform"/>
            <person name="Di Palma F."/>
            <person name="Alfoldi J."/>
            <person name="Heiman D."/>
            <person name="Young S."/>
            <person name="Grabherr M."/>
            <person name="Johnson J."/>
            <person name="Lander E.S."/>
            <person name="Lindblad-Toh K."/>
        </authorList>
    </citation>
    <scope>NUCLEOTIDE SEQUENCE [LARGE SCALE GENOMIC DNA]</scope>
    <source>
        <strain evidence="4 5">JBL SC #1</strain>
    </source>
</reference>
<dbReference type="GO" id="GO:0060965">
    <property type="term" value="P:negative regulation of miRNA-mediated gene silencing"/>
    <property type="evidence" value="ECO:0000318"/>
    <property type="project" value="GO_Central"/>
</dbReference>
<dbReference type="PROSITE" id="PS50102">
    <property type="entry name" value="RRM"/>
    <property type="match status" value="1"/>
</dbReference>
<evidence type="ECO:0000313" key="5">
    <source>
        <dbReference type="Proteomes" id="UP000001646"/>
    </source>
</evidence>
<keyword evidence="5" id="KW-1185">Reference proteome</keyword>
<dbReference type="GO" id="GO:0005634">
    <property type="term" value="C:nucleus"/>
    <property type="evidence" value="ECO:0000318"/>
    <property type="project" value="GO_Central"/>
</dbReference>
<dbReference type="FunFam" id="3.30.70.330:FF:000390">
    <property type="entry name" value="dead end protein homolog 1"/>
    <property type="match status" value="1"/>
</dbReference>
<evidence type="ECO:0000259" key="3">
    <source>
        <dbReference type="PROSITE" id="PS50102"/>
    </source>
</evidence>
<dbReference type="Bgee" id="ENSACAG00000012925">
    <property type="expression patterns" value="Expressed in dewlap and 2 other cell types or tissues"/>
</dbReference>
<protein>
    <recommendedName>
        <fullName evidence="3">RRM domain-containing protein</fullName>
    </recommendedName>
</protein>
<evidence type="ECO:0000256" key="1">
    <source>
        <dbReference type="ARBA" id="ARBA00022884"/>
    </source>
</evidence>
<dbReference type="InterPro" id="IPR012677">
    <property type="entry name" value="Nucleotide-bd_a/b_plait_sf"/>
</dbReference>
<dbReference type="GO" id="GO:0003729">
    <property type="term" value="F:mRNA binding"/>
    <property type="evidence" value="ECO:0000318"/>
    <property type="project" value="GO_Central"/>
</dbReference>
<evidence type="ECO:0000256" key="2">
    <source>
        <dbReference type="PROSITE-ProRule" id="PRU00176"/>
    </source>
</evidence>
<organism evidence="4 5">
    <name type="scientific">Anolis carolinensis</name>
    <name type="common">Green anole</name>
    <name type="synonym">American chameleon</name>
    <dbReference type="NCBI Taxonomy" id="28377"/>
    <lineage>
        <taxon>Eukaryota</taxon>
        <taxon>Metazoa</taxon>
        <taxon>Chordata</taxon>
        <taxon>Craniata</taxon>
        <taxon>Vertebrata</taxon>
        <taxon>Euteleostomi</taxon>
        <taxon>Lepidosauria</taxon>
        <taxon>Squamata</taxon>
        <taxon>Bifurcata</taxon>
        <taxon>Unidentata</taxon>
        <taxon>Episquamata</taxon>
        <taxon>Toxicofera</taxon>
        <taxon>Iguania</taxon>
        <taxon>Dactyloidae</taxon>
        <taxon>Anolis</taxon>
    </lineage>
</organism>
<evidence type="ECO:0000313" key="4">
    <source>
        <dbReference type="Ensembl" id="ENSACAP00000039002.1"/>
    </source>
</evidence>
<keyword evidence="1 2" id="KW-0694">RNA-binding</keyword>
<dbReference type="GO" id="GO:0048255">
    <property type="term" value="P:mRNA stabilization"/>
    <property type="evidence" value="ECO:0000318"/>
    <property type="project" value="GO_Central"/>
</dbReference>
<dbReference type="Ensembl" id="ENSACAT00000055248.1">
    <property type="protein sequence ID" value="ENSACAP00000039002.1"/>
    <property type="gene ID" value="ENSACAG00000012925.4"/>
</dbReference>
<dbReference type="Proteomes" id="UP000001646">
    <property type="component" value="Chromosome 4"/>
</dbReference>
<dbReference type="Pfam" id="PF14709">
    <property type="entry name" value="DND1_DSRM"/>
    <property type="match status" value="1"/>
</dbReference>
<dbReference type="Pfam" id="PF00076">
    <property type="entry name" value="RRM_1"/>
    <property type="match status" value="1"/>
</dbReference>